<dbReference type="Proteomes" id="UP000316541">
    <property type="component" value="Unassembled WGS sequence"/>
</dbReference>
<dbReference type="AlphaFoldDB" id="A0A544YUF9"/>
<dbReference type="Gene3D" id="3.30.565.10">
    <property type="entry name" value="Histidine kinase-like ATPase, C-terminal domain"/>
    <property type="match status" value="1"/>
</dbReference>
<evidence type="ECO:0000256" key="1">
    <source>
        <dbReference type="ARBA" id="ARBA00004141"/>
    </source>
</evidence>
<dbReference type="SMART" id="SM00065">
    <property type="entry name" value="GAF"/>
    <property type="match status" value="1"/>
</dbReference>
<keyword evidence="7" id="KW-0067">ATP-binding</keyword>
<keyword evidence="6" id="KW-0418">Kinase</keyword>
<dbReference type="GO" id="GO:0046983">
    <property type="term" value="F:protein dimerization activity"/>
    <property type="evidence" value="ECO:0007669"/>
    <property type="project" value="InterPro"/>
</dbReference>
<dbReference type="InterPro" id="IPR050482">
    <property type="entry name" value="Sensor_HK_TwoCompSys"/>
</dbReference>
<gene>
    <name evidence="13" type="ORF">FLX08_16220</name>
</gene>
<evidence type="ECO:0000313" key="14">
    <source>
        <dbReference type="Proteomes" id="UP000316541"/>
    </source>
</evidence>
<evidence type="ECO:0000259" key="12">
    <source>
        <dbReference type="SMART" id="SM00065"/>
    </source>
</evidence>
<evidence type="ECO:0000256" key="11">
    <source>
        <dbReference type="SAM" id="Phobius"/>
    </source>
</evidence>
<dbReference type="InterPro" id="IPR029016">
    <property type="entry name" value="GAF-like_dom_sf"/>
</dbReference>
<dbReference type="Pfam" id="PF07730">
    <property type="entry name" value="HisKA_3"/>
    <property type="match status" value="1"/>
</dbReference>
<dbReference type="Gene3D" id="1.20.5.1930">
    <property type="match status" value="1"/>
</dbReference>
<dbReference type="EMBL" id="VIRM01000017">
    <property type="protein sequence ID" value="TQS20415.1"/>
    <property type="molecule type" value="Genomic_DNA"/>
</dbReference>
<dbReference type="Pfam" id="PF01590">
    <property type="entry name" value="GAF"/>
    <property type="match status" value="1"/>
</dbReference>
<evidence type="ECO:0000256" key="3">
    <source>
        <dbReference type="ARBA" id="ARBA00022679"/>
    </source>
</evidence>
<evidence type="ECO:0000256" key="9">
    <source>
        <dbReference type="ARBA" id="ARBA00023012"/>
    </source>
</evidence>
<keyword evidence="5" id="KW-0547">Nucleotide-binding</keyword>
<evidence type="ECO:0000256" key="4">
    <source>
        <dbReference type="ARBA" id="ARBA00022692"/>
    </source>
</evidence>
<comment type="caution">
    <text evidence="13">The sequence shown here is derived from an EMBL/GenBank/DDBJ whole genome shotgun (WGS) entry which is preliminary data.</text>
</comment>
<keyword evidence="10 11" id="KW-0472">Membrane</keyword>
<comment type="subcellular location">
    <subcellularLocation>
        <location evidence="1">Membrane</location>
        <topology evidence="1">Multi-pass membrane protein</topology>
    </subcellularLocation>
</comment>
<dbReference type="InterPro" id="IPR011712">
    <property type="entry name" value="Sig_transdc_His_kin_sub3_dim/P"/>
</dbReference>
<feature type="transmembrane region" description="Helical" evidence="11">
    <location>
        <begin position="70"/>
        <end position="93"/>
    </location>
</feature>
<reference evidence="13 14" key="1">
    <citation type="submission" date="2019-07" db="EMBL/GenBank/DDBJ databases">
        <title>Microbispora hainanensis DSM 45428.</title>
        <authorList>
            <person name="Thawai C."/>
        </authorList>
    </citation>
    <scope>NUCLEOTIDE SEQUENCE [LARGE SCALE GENOMIC DNA]</scope>
    <source>
        <strain evidence="13 14">DSM 45428</strain>
    </source>
</reference>
<dbReference type="PANTHER" id="PTHR24421:SF58">
    <property type="entry name" value="SIGNAL TRANSDUCTION HISTIDINE-PROTEIN KINASE_PHOSPHATASE UHPB"/>
    <property type="match status" value="1"/>
</dbReference>
<dbReference type="InterPro" id="IPR036890">
    <property type="entry name" value="HATPase_C_sf"/>
</dbReference>
<evidence type="ECO:0000256" key="8">
    <source>
        <dbReference type="ARBA" id="ARBA00022989"/>
    </source>
</evidence>
<dbReference type="CDD" id="cd16917">
    <property type="entry name" value="HATPase_UhpB-NarQ-NarX-like"/>
    <property type="match status" value="1"/>
</dbReference>
<evidence type="ECO:0000313" key="13">
    <source>
        <dbReference type="EMBL" id="TQS20415.1"/>
    </source>
</evidence>
<dbReference type="InterPro" id="IPR003594">
    <property type="entry name" value="HATPase_dom"/>
</dbReference>
<keyword evidence="2" id="KW-0597">Phosphoprotein</keyword>
<evidence type="ECO:0000256" key="10">
    <source>
        <dbReference type="ARBA" id="ARBA00023136"/>
    </source>
</evidence>
<keyword evidence="3" id="KW-0808">Transferase</keyword>
<dbReference type="InterPro" id="IPR025201">
    <property type="entry name" value="KdpD_TM"/>
</dbReference>
<organism evidence="13 14">
    <name type="scientific">Microbispora hainanensis</name>
    <dbReference type="NCBI Taxonomy" id="568844"/>
    <lineage>
        <taxon>Bacteria</taxon>
        <taxon>Bacillati</taxon>
        <taxon>Actinomycetota</taxon>
        <taxon>Actinomycetes</taxon>
        <taxon>Streptosporangiales</taxon>
        <taxon>Streptosporangiaceae</taxon>
        <taxon>Microbispora</taxon>
    </lineage>
</organism>
<dbReference type="GO" id="GO:0016020">
    <property type="term" value="C:membrane"/>
    <property type="evidence" value="ECO:0007669"/>
    <property type="project" value="UniProtKB-SubCell"/>
</dbReference>
<dbReference type="GO" id="GO:0005524">
    <property type="term" value="F:ATP binding"/>
    <property type="evidence" value="ECO:0007669"/>
    <property type="project" value="UniProtKB-KW"/>
</dbReference>
<accession>A0A544YUF9</accession>
<dbReference type="Pfam" id="PF02518">
    <property type="entry name" value="HATPase_c"/>
    <property type="match status" value="1"/>
</dbReference>
<dbReference type="SUPFAM" id="SSF55781">
    <property type="entry name" value="GAF domain-like"/>
    <property type="match status" value="1"/>
</dbReference>
<feature type="transmembrane region" description="Helical" evidence="11">
    <location>
        <begin position="105"/>
        <end position="131"/>
    </location>
</feature>
<dbReference type="Pfam" id="PF13493">
    <property type="entry name" value="DUF4118"/>
    <property type="match status" value="1"/>
</dbReference>
<name>A0A544YUF9_9ACTN</name>
<dbReference type="GO" id="GO:0000155">
    <property type="term" value="F:phosphorelay sensor kinase activity"/>
    <property type="evidence" value="ECO:0007669"/>
    <property type="project" value="InterPro"/>
</dbReference>
<evidence type="ECO:0000256" key="7">
    <source>
        <dbReference type="ARBA" id="ARBA00022840"/>
    </source>
</evidence>
<dbReference type="Gene3D" id="3.30.450.40">
    <property type="match status" value="1"/>
</dbReference>
<evidence type="ECO:0000256" key="5">
    <source>
        <dbReference type="ARBA" id="ARBA00022741"/>
    </source>
</evidence>
<dbReference type="InterPro" id="IPR003018">
    <property type="entry name" value="GAF"/>
</dbReference>
<dbReference type="InterPro" id="IPR038318">
    <property type="entry name" value="KdpD_sf"/>
</dbReference>
<dbReference type="PANTHER" id="PTHR24421">
    <property type="entry name" value="NITRATE/NITRITE SENSOR PROTEIN NARX-RELATED"/>
    <property type="match status" value="1"/>
</dbReference>
<protein>
    <submittedName>
        <fullName evidence="13">DUF4118 domain-containing protein</fullName>
    </submittedName>
</protein>
<dbReference type="SUPFAM" id="SSF55874">
    <property type="entry name" value="ATPase domain of HSP90 chaperone/DNA topoisomerase II/histidine kinase"/>
    <property type="match status" value="1"/>
</dbReference>
<evidence type="ECO:0000256" key="6">
    <source>
        <dbReference type="ARBA" id="ARBA00022777"/>
    </source>
</evidence>
<evidence type="ECO:0000256" key="2">
    <source>
        <dbReference type="ARBA" id="ARBA00022553"/>
    </source>
</evidence>
<keyword evidence="9" id="KW-0902">Two-component regulatory system</keyword>
<keyword evidence="4 11" id="KW-0812">Transmembrane</keyword>
<sequence>MVHMAAYRWVMRARLLSSLLRMRRPPLPLGVVVGVVCVTAETLLALLLARVASTSPLGLVYLPGILLVSYLWGLPLGMVTALGSGLAYDLFLITPTHRITIFSSWSWIALLVFLVVALLVSGAAALLRALLLEADERRSEADVSAGTARLLLRADHLCAALPVVARRLAQELGLPSLAVELGPAGDDRRHTLLPLSDEGARFGSLVVPADLPETTLRRLRERVVPSLEAALVAARHREAAACALAASRDELARVAEEQAALSRVATLVARGVRPTELFGAVAREMGLIVNADHTAIERYEPDHRTVVLMSSWSASDGGPPPPVGMRRRLHDEGLSALVLRTGQPGMITVDEATAGELGRWARDEENGVAIGGPIVVEGRLWGVMITFFRGLERRPEGVEERMRDFTELVVTAISNALARDELAASRARVVAASDETRHRIERDLHDGAQQRLVSLGLQLRMAETAVPPELPELRRQLSLMAEGLTLVLEDLRELSRGIHPAILSKGGLGPALRMLARRSAVPVDLKVRVGERLPERVEVAVYYIVSESLTNVAKHARASLVGVDVQATGEDATVVIRDDGAGGADPAKGSGLIGLSDRVQALDGTIEITSPVGHGTTVTAVIPIGDG</sequence>
<feature type="domain" description="GAF" evidence="12">
    <location>
        <begin position="273"/>
        <end position="423"/>
    </location>
</feature>
<dbReference type="Gene3D" id="1.20.120.620">
    <property type="entry name" value="Backbone structure of the membrane domain of e. Coli histidine kinase receptor kdpd"/>
    <property type="match status" value="1"/>
</dbReference>
<keyword evidence="8 11" id="KW-1133">Transmembrane helix</keyword>
<proteinExistence type="predicted"/>